<evidence type="ECO:0000256" key="4">
    <source>
        <dbReference type="ARBA" id="ARBA00022833"/>
    </source>
</evidence>
<evidence type="ECO:0000256" key="5">
    <source>
        <dbReference type="ARBA" id="ARBA00023242"/>
    </source>
</evidence>
<keyword evidence="3" id="KW-0863">Zinc-finger</keyword>
<reference evidence="6 7" key="1">
    <citation type="submission" date="2016-02" db="EMBL/GenBank/DDBJ databases">
        <title>Biosynthesis of antibiotic leucinostatins and their inhibition on Phytophthora in bio-control Purpureocillium lilacinum.</title>
        <authorList>
            <person name="Wang G."/>
            <person name="Liu Z."/>
            <person name="Lin R."/>
            <person name="Li E."/>
            <person name="Mao Z."/>
            <person name="Ling J."/>
            <person name="Yin W."/>
            <person name="Xie B."/>
        </authorList>
    </citation>
    <scope>NUCLEOTIDE SEQUENCE [LARGE SCALE GENOMIC DNA]</scope>
    <source>
        <strain evidence="6">PLFJ-1</strain>
    </source>
</reference>
<dbReference type="EMBL" id="LSBI01000043">
    <property type="protein sequence ID" value="OAQ60402.1"/>
    <property type="molecule type" value="Genomic_DNA"/>
</dbReference>
<organism evidence="6 7">
    <name type="scientific">Purpureocillium lilacinum</name>
    <name type="common">Paecilomyces lilacinus</name>
    <dbReference type="NCBI Taxonomy" id="33203"/>
    <lineage>
        <taxon>Eukaryota</taxon>
        <taxon>Fungi</taxon>
        <taxon>Dikarya</taxon>
        <taxon>Ascomycota</taxon>
        <taxon>Pezizomycotina</taxon>
        <taxon>Sordariomycetes</taxon>
        <taxon>Hypocreomycetidae</taxon>
        <taxon>Hypocreales</taxon>
        <taxon>Ophiocordycipitaceae</taxon>
        <taxon>Purpureocillium</taxon>
    </lineage>
</organism>
<keyword evidence="5" id="KW-0539">Nucleus</keyword>
<accession>A0A179F4S2</accession>
<evidence type="ECO:0000256" key="1">
    <source>
        <dbReference type="ARBA" id="ARBA00004123"/>
    </source>
</evidence>
<gene>
    <name evidence="6" type="ORF">VFPFJ_11521</name>
</gene>
<comment type="caution">
    <text evidence="6">The sequence shown here is derived from an EMBL/GenBank/DDBJ whole genome shotgun (WGS) entry which is preliminary data.</text>
</comment>
<evidence type="ECO:0000313" key="7">
    <source>
        <dbReference type="Proteomes" id="UP000078340"/>
    </source>
</evidence>
<dbReference type="AlphaFoldDB" id="A0A179F4S2"/>
<dbReference type="GO" id="GO:0008270">
    <property type="term" value="F:zinc ion binding"/>
    <property type="evidence" value="ECO:0007669"/>
    <property type="project" value="UniProtKB-KW"/>
</dbReference>
<evidence type="ECO:0000256" key="2">
    <source>
        <dbReference type="ARBA" id="ARBA00022723"/>
    </source>
</evidence>
<keyword evidence="4" id="KW-0862">Zinc</keyword>
<comment type="subcellular location">
    <subcellularLocation>
        <location evidence="1">Nucleus</location>
    </subcellularLocation>
</comment>
<proteinExistence type="predicted"/>
<evidence type="ECO:0000313" key="6">
    <source>
        <dbReference type="EMBL" id="OAQ60402.1"/>
    </source>
</evidence>
<keyword evidence="2" id="KW-0479">Metal-binding</keyword>
<evidence type="ECO:0000256" key="3">
    <source>
        <dbReference type="ARBA" id="ARBA00022771"/>
    </source>
</evidence>
<dbReference type="Proteomes" id="UP000078340">
    <property type="component" value="Unassembled WGS sequence"/>
</dbReference>
<protein>
    <submittedName>
        <fullName evidence="6">BED zinc finger domain-containing protein</fullName>
    </submittedName>
</protein>
<sequence length="283" mass="33042">MAAEGEEEFKGQNRLLYCRHCPQNDPYSTSVTTNFRKHLDGKHGIRVVEDLTPLQSSIFEGFEQLYQQARDLGRTTEIESEVFKRYLDQDKISKALAWMIVARNLPYRIVECPEFHHFVSTLNPVAKDQLPSAHSTVPRIIDNHFQWAKDIVSYKSDSELSSRIQRGWEVFDKYYSKTETSPYYAAALILYPSYRTTYIQANWKKKWQRPAFKQVKDLWLAHRDAMDDSLSAHVLDDEEDEDLDAFDRISRNLQNCTRPSSQDEYEDYISCDPYDITPATALS</sequence>
<dbReference type="PANTHER" id="PTHR46481">
    <property type="entry name" value="ZINC FINGER BED DOMAIN-CONTAINING PROTEIN 4"/>
    <property type="match status" value="1"/>
</dbReference>
<dbReference type="GO" id="GO:0005634">
    <property type="term" value="C:nucleus"/>
    <property type="evidence" value="ECO:0007669"/>
    <property type="project" value="UniProtKB-SubCell"/>
</dbReference>
<dbReference type="PANTHER" id="PTHR46481:SF10">
    <property type="entry name" value="ZINC FINGER BED DOMAIN-CONTAINING PROTEIN 39"/>
    <property type="match status" value="1"/>
</dbReference>
<dbReference type="InterPro" id="IPR052035">
    <property type="entry name" value="ZnF_BED_domain_contain"/>
</dbReference>
<name>A0A179F4S2_PURLI</name>